<evidence type="ECO:0000313" key="3">
    <source>
        <dbReference type="Proteomes" id="UP000674938"/>
    </source>
</evidence>
<feature type="domain" description="Serine aminopeptidase S33" evidence="1">
    <location>
        <begin position="1"/>
        <end position="254"/>
    </location>
</feature>
<proteinExistence type="predicted"/>
<dbReference type="InterPro" id="IPR022742">
    <property type="entry name" value="Hydrolase_4"/>
</dbReference>
<evidence type="ECO:0000313" key="2">
    <source>
        <dbReference type="EMBL" id="MBP1043255.1"/>
    </source>
</evidence>
<protein>
    <submittedName>
        <fullName evidence="2">Alpha/beta fold hydrolase</fullName>
    </submittedName>
</protein>
<comment type="caution">
    <text evidence="2">The sequence shown here is derived from an EMBL/GenBank/DDBJ whole genome shotgun (WGS) entry which is preliminary data.</text>
</comment>
<dbReference type="InterPro" id="IPR029058">
    <property type="entry name" value="AB_hydrolase_fold"/>
</dbReference>
<dbReference type="Gene3D" id="3.40.50.1820">
    <property type="entry name" value="alpha/beta hydrolase"/>
    <property type="match status" value="1"/>
</dbReference>
<organism evidence="2 3">
    <name type="scientific">Vagococcus allomyrinae</name>
    <dbReference type="NCBI Taxonomy" id="2794353"/>
    <lineage>
        <taxon>Bacteria</taxon>
        <taxon>Bacillati</taxon>
        <taxon>Bacillota</taxon>
        <taxon>Bacilli</taxon>
        <taxon>Lactobacillales</taxon>
        <taxon>Enterococcaceae</taxon>
        <taxon>Vagococcus</taxon>
    </lineage>
</organism>
<dbReference type="AlphaFoldDB" id="A0A940PEC0"/>
<evidence type="ECO:0000259" key="1">
    <source>
        <dbReference type="Pfam" id="PF12146"/>
    </source>
</evidence>
<dbReference type="SUPFAM" id="SSF53474">
    <property type="entry name" value="alpha/beta-Hydrolases"/>
    <property type="match status" value="1"/>
</dbReference>
<dbReference type="EMBL" id="JAEEGA010000015">
    <property type="protein sequence ID" value="MBP1043255.1"/>
    <property type="molecule type" value="Genomic_DNA"/>
</dbReference>
<keyword evidence="2" id="KW-0378">Hydrolase</keyword>
<gene>
    <name evidence="2" type="ORF">I6N95_19730</name>
</gene>
<dbReference type="PANTHER" id="PTHR11614">
    <property type="entry name" value="PHOSPHOLIPASE-RELATED"/>
    <property type="match status" value="1"/>
</dbReference>
<dbReference type="InterPro" id="IPR051044">
    <property type="entry name" value="MAG_DAG_Lipase"/>
</dbReference>
<dbReference type="GO" id="GO:0016787">
    <property type="term" value="F:hydrolase activity"/>
    <property type="evidence" value="ECO:0007669"/>
    <property type="project" value="UniProtKB-KW"/>
</dbReference>
<accession>A0A940PEC0</accession>
<dbReference type="Pfam" id="PF12146">
    <property type="entry name" value="Hydrolase_4"/>
    <property type="match status" value="1"/>
</dbReference>
<reference evidence="2" key="1">
    <citation type="submission" date="2020-12" db="EMBL/GenBank/DDBJ databases">
        <title>Vagococcus allomyrinae sp. nov. and Enterococcus lavae sp. nov., isolated from the larvae of Allomyrina dichotoma.</title>
        <authorList>
            <person name="Lee S.D."/>
        </authorList>
    </citation>
    <scope>NUCLEOTIDE SEQUENCE</scope>
    <source>
        <strain evidence="2">BWB3-3</strain>
    </source>
</reference>
<keyword evidence="3" id="KW-1185">Reference proteome</keyword>
<dbReference type="Proteomes" id="UP000674938">
    <property type="component" value="Unassembled WGS sequence"/>
</dbReference>
<name>A0A940PEC0_9ENTE</name>
<sequence length="270" mass="31128">MAEFIERYDEFAHYLTEHGFLVIGHDHLGHGQSVSKSDPLYGYFSESQSANILIEDSYQVTDMIQRKYPELPLFIMGHSMGSFVLRNYLTRYSTHLAGAIIMGTGGRRSELKFALPLANALNKQHPKHVNHFFDKLAFGSFAKHFPEKKSNFDWLSKNPDNVDSYIAHPNMGFIFTNNSFHTLFTLMSKATETNWFEPIQRTLPIYITSGEQDPVGDFGKGPREVANELAEADFKDVTLHLYHDLRHEILNEKEKDIVMNDMLTWLNRHL</sequence>